<gene>
    <name evidence="2" type="ORF">A4X20_28695</name>
</gene>
<dbReference type="SUPFAM" id="SSF52540">
    <property type="entry name" value="P-loop containing nucleoside triphosphate hydrolases"/>
    <property type="match status" value="1"/>
</dbReference>
<organism evidence="2 3">
    <name type="scientific">Mycolicibacterium iranicum</name>
    <name type="common">Mycobacterium iranicum</name>
    <dbReference type="NCBI Taxonomy" id="912594"/>
    <lineage>
        <taxon>Bacteria</taxon>
        <taxon>Bacillati</taxon>
        <taxon>Actinomycetota</taxon>
        <taxon>Actinomycetes</taxon>
        <taxon>Mycobacteriales</taxon>
        <taxon>Mycobacteriaceae</taxon>
        <taxon>Mycolicibacterium</taxon>
    </lineage>
</organism>
<dbReference type="RefSeq" id="WP_064284504.1">
    <property type="nucleotide sequence ID" value="NZ_LWCS01000055.1"/>
</dbReference>
<evidence type="ECO:0000313" key="2">
    <source>
        <dbReference type="EMBL" id="OAN32058.1"/>
    </source>
</evidence>
<dbReference type="Pfam" id="PF01656">
    <property type="entry name" value="CbiA"/>
    <property type="match status" value="1"/>
</dbReference>
<dbReference type="PIRSF" id="PIRSF009320">
    <property type="entry name" value="Nuc_binding_HP_1000"/>
    <property type="match status" value="1"/>
</dbReference>
<dbReference type="InterPro" id="IPR002586">
    <property type="entry name" value="CobQ/CobB/MinD/ParA_Nub-bd_dom"/>
</dbReference>
<dbReference type="Proteomes" id="UP000078396">
    <property type="component" value="Unassembled WGS sequence"/>
</dbReference>
<dbReference type="CDD" id="cd02042">
    <property type="entry name" value="ParAB_family"/>
    <property type="match status" value="1"/>
</dbReference>
<comment type="caution">
    <text evidence="2">The sequence shown here is derived from an EMBL/GenBank/DDBJ whole genome shotgun (WGS) entry which is preliminary data.</text>
</comment>
<dbReference type="AlphaFoldDB" id="A0A178LLQ6"/>
<feature type="domain" description="CobQ/CobB/MinD/ParA nucleotide binding" evidence="1">
    <location>
        <begin position="6"/>
        <end position="168"/>
    </location>
</feature>
<dbReference type="InterPro" id="IPR050678">
    <property type="entry name" value="DNA_Partitioning_ATPase"/>
</dbReference>
<evidence type="ECO:0000259" key="1">
    <source>
        <dbReference type="Pfam" id="PF01656"/>
    </source>
</evidence>
<proteinExistence type="predicted"/>
<dbReference type="Gene3D" id="3.40.50.300">
    <property type="entry name" value="P-loop containing nucleotide triphosphate hydrolases"/>
    <property type="match status" value="1"/>
</dbReference>
<dbReference type="PANTHER" id="PTHR13696:SF96">
    <property type="entry name" value="COBQ_COBB_MIND_PARA NUCLEOTIDE BINDING DOMAIN-CONTAINING PROTEIN"/>
    <property type="match status" value="1"/>
</dbReference>
<dbReference type="PANTHER" id="PTHR13696">
    <property type="entry name" value="P-LOOP CONTAINING NUCLEOSIDE TRIPHOSPHATE HYDROLASE"/>
    <property type="match status" value="1"/>
</dbReference>
<dbReference type="EMBL" id="LWCS01000055">
    <property type="protein sequence ID" value="OAN32058.1"/>
    <property type="molecule type" value="Genomic_DNA"/>
</dbReference>
<sequence length="192" mass="20478">MPILSLVHTKGGVAKTTSAMYLAAASVSRGLDVVLVDADPQGSALEWAADARADGPMPFPVVPASRPLTAERDRDLTIIDTPPGTAQVIQEAIDVADLVVVPTGASPLDVRRVWPTLEITAHRPTAVLLTSVDLRTRLADEVRALLEAEGVPVIGTPILRREDVRRAYGASPTRLHGYDDVLTELLEAMAHV</sequence>
<name>A0A178LLQ6_MYCIR</name>
<dbReference type="OrthoDB" id="9804460at2"/>
<dbReference type="InterPro" id="IPR027417">
    <property type="entry name" value="P-loop_NTPase"/>
</dbReference>
<accession>A0A178LLQ6</accession>
<reference evidence="2 3" key="1">
    <citation type="submission" date="2016-04" db="EMBL/GenBank/DDBJ databases">
        <title>Draft Genome Sequences of Staphylococcus capitis Strain H36, S. capitis Strain H65, S. cohnii Strain H62, S. hominis Strain H69, Mycobacterium iranicum Strain H39, Plantibacter sp. Strain H53, Pseudomonas oryzihabitans Strain H72, and Microbacterium sp. Strain H83, isolated from residential settings.</title>
        <authorList>
            <person name="Lymperopoulou D."/>
            <person name="Adams R.I."/>
            <person name="Lindow S."/>
            <person name="Coil D.A."/>
            <person name="Jospin G."/>
            <person name="Eisen J.A."/>
        </authorList>
    </citation>
    <scope>NUCLEOTIDE SEQUENCE [LARGE SCALE GENOMIC DNA]</scope>
    <source>
        <strain evidence="2 3">H39</strain>
    </source>
</reference>
<protein>
    <submittedName>
        <fullName evidence="2">Chromosome partitioning protein ParA</fullName>
    </submittedName>
</protein>
<evidence type="ECO:0000313" key="3">
    <source>
        <dbReference type="Proteomes" id="UP000078396"/>
    </source>
</evidence>